<dbReference type="SUPFAM" id="SSF103473">
    <property type="entry name" value="MFS general substrate transporter"/>
    <property type="match status" value="1"/>
</dbReference>
<evidence type="ECO:0000256" key="6">
    <source>
        <dbReference type="ARBA" id="ARBA00024362"/>
    </source>
</evidence>
<sequence length="162" mass="17754">MDRNRSRGRSGCDLWTEPEVESKLLAMDQTGGIKKKGMRGDTSTTVISPTSTSLSGTKPWNASLGELRDSLKDVPWEAFFKSPAIWAMIYAHFCGSWGHYTCLSWLPTYFSEELDLNLTEAAWVSVLPALGSIVITSLASTFADNLISRGVETTMVLNIGAQ</sequence>
<comment type="function">
    <text evidence="5">Probable anion transporter.</text>
</comment>
<feature type="region of interest" description="Disordered" evidence="7">
    <location>
        <begin position="34"/>
        <end position="54"/>
    </location>
</feature>
<keyword evidence="2" id="KW-0812">Transmembrane</keyword>
<comment type="caution">
    <text evidence="8">The sequence shown here is derived from an EMBL/GenBank/DDBJ whole genome shotgun (WGS) entry which is preliminary data.</text>
</comment>
<dbReference type="Gene3D" id="1.20.1250.20">
    <property type="entry name" value="MFS general substrate transporter like domains"/>
    <property type="match status" value="1"/>
</dbReference>
<keyword evidence="4" id="KW-0472">Membrane</keyword>
<keyword evidence="9" id="KW-1185">Reference proteome</keyword>
<proteinExistence type="inferred from homology"/>
<evidence type="ECO:0000256" key="7">
    <source>
        <dbReference type="SAM" id="MobiDB-lite"/>
    </source>
</evidence>
<dbReference type="PANTHER" id="PTHR11662:SF243">
    <property type="entry name" value="ANION TRANSPORTER 6, CHLOROPLASTIC-RELATED"/>
    <property type="match status" value="1"/>
</dbReference>
<dbReference type="InterPro" id="IPR036259">
    <property type="entry name" value="MFS_trans_sf"/>
</dbReference>
<dbReference type="GO" id="GO:0016020">
    <property type="term" value="C:membrane"/>
    <property type="evidence" value="ECO:0007669"/>
    <property type="project" value="UniProtKB-SubCell"/>
</dbReference>
<keyword evidence="3" id="KW-1133">Transmembrane helix</keyword>
<dbReference type="Proteomes" id="UP000652761">
    <property type="component" value="Unassembled WGS sequence"/>
</dbReference>
<comment type="similarity">
    <text evidence="6">Belongs to the major facilitator superfamily. Sodium/anion cotransporter (TC 2.A.1.14) family.</text>
</comment>
<dbReference type="InterPro" id="IPR050382">
    <property type="entry name" value="MFS_Na/Anion_cotransporter"/>
</dbReference>
<evidence type="ECO:0000256" key="2">
    <source>
        <dbReference type="ARBA" id="ARBA00022692"/>
    </source>
</evidence>
<evidence type="ECO:0000313" key="9">
    <source>
        <dbReference type="Proteomes" id="UP000652761"/>
    </source>
</evidence>
<evidence type="ECO:0000313" key="8">
    <source>
        <dbReference type="EMBL" id="MQL93866.1"/>
    </source>
</evidence>
<reference evidence="8" key="1">
    <citation type="submission" date="2017-07" db="EMBL/GenBank/DDBJ databases">
        <title>Taro Niue Genome Assembly and Annotation.</title>
        <authorList>
            <person name="Atibalentja N."/>
            <person name="Keating K."/>
            <person name="Fields C.J."/>
        </authorList>
    </citation>
    <scope>NUCLEOTIDE SEQUENCE</scope>
    <source>
        <strain evidence="8">Niue_2</strain>
        <tissue evidence="8">Leaf</tissue>
    </source>
</reference>
<gene>
    <name evidence="8" type="ORF">Taro_026523</name>
</gene>
<evidence type="ECO:0000256" key="3">
    <source>
        <dbReference type="ARBA" id="ARBA00022989"/>
    </source>
</evidence>
<dbReference type="PANTHER" id="PTHR11662">
    <property type="entry name" value="SOLUTE CARRIER FAMILY 17"/>
    <property type="match status" value="1"/>
</dbReference>
<dbReference type="Pfam" id="PF07690">
    <property type="entry name" value="MFS_1"/>
    <property type="match status" value="1"/>
</dbReference>
<dbReference type="AlphaFoldDB" id="A0A843VFE8"/>
<dbReference type="InterPro" id="IPR011701">
    <property type="entry name" value="MFS"/>
</dbReference>
<name>A0A843VFE8_COLES</name>
<evidence type="ECO:0000256" key="1">
    <source>
        <dbReference type="ARBA" id="ARBA00004141"/>
    </source>
</evidence>
<dbReference type="OrthoDB" id="2250022at2759"/>
<dbReference type="EMBL" id="NMUH01001605">
    <property type="protein sequence ID" value="MQL93866.1"/>
    <property type="molecule type" value="Genomic_DNA"/>
</dbReference>
<accession>A0A843VFE8</accession>
<dbReference type="GO" id="GO:0022857">
    <property type="term" value="F:transmembrane transporter activity"/>
    <property type="evidence" value="ECO:0007669"/>
    <property type="project" value="InterPro"/>
</dbReference>
<evidence type="ECO:0000256" key="5">
    <source>
        <dbReference type="ARBA" id="ARBA00024302"/>
    </source>
</evidence>
<organism evidence="8 9">
    <name type="scientific">Colocasia esculenta</name>
    <name type="common">Wild taro</name>
    <name type="synonym">Arum esculentum</name>
    <dbReference type="NCBI Taxonomy" id="4460"/>
    <lineage>
        <taxon>Eukaryota</taxon>
        <taxon>Viridiplantae</taxon>
        <taxon>Streptophyta</taxon>
        <taxon>Embryophyta</taxon>
        <taxon>Tracheophyta</taxon>
        <taxon>Spermatophyta</taxon>
        <taxon>Magnoliopsida</taxon>
        <taxon>Liliopsida</taxon>
        <taxon>Araceae</taxon>
        <taxon>Aroideae</taxon>
        <taxon>Colocasieae</taxon>
        <taxon>Colocasia</taxon>
    </lineage>
</organism>
<feature type="non-terminal residue" evidence="8">
    <location>
        <position position="1"/>
    </location>
</feature>
<comment type="subcellular location">
    <subcellularLocation>
        <location evidence="1">Membrane</location>
        <topology evidence="1">Multi-pass membrane protein</topology>
    </subcellularLocation>
</comment>
<evidence type="ECO:0000256" key="4">
    <source>
        <dbReference type="ARBA" id="ARBA00023136"/>
    </source>
</evidence>
<protein>
    <submittedName>
        <fullName evidence="8">Uncharacterized protein</fullName>
    </submittedName>
</protein>
<feature type="compositionally biased region" description="Low complexity" evidence="7">
    <location>
        <begin position="42"/>
        <end position="54"/>
    </location>
</feature>